<evidence type="ECO:0000313" key="4">
    <source>
        <dbReference type="Proteomes" id="UP000619788"/>
    </source>
</evidence>
<feature type="transmembrane region" description="Helical" evidence="1">
    <location>
        <begin position="12"/>
        <end position="34"/>
    </location>
</feature>
<dbReference type="EMBL" id="BOOJ01000040">
    <property type="protein sequence ID" value="GIH94226.1"/>
    <property type="molecule type" value="Genomic_DNA"/>
</dbReference>
<dbReference type="InterPro" id="IPR054384">
    <property type="entry name" value="SecDF_P1_head"/>
</dbReference>
<dbReference type="RefSeq" id="WP_204066365.1">
    <property type="nucleotide sequence ID" value="NZ_BOOJ01000040.1"/>
</dbReference>
<dbReference type="AlphaFoldDB" id="A0A8J3SGP2"/>
<sequence length="179" mass="18878">MKETRVPSRRRTRWIIAILVIAAMVGAGVAIVALNRSGAADGPPFGLVTPLSFRPVLEAKDGSSCTSPDLRSEDGSFCYRLGEGMTVRQARQMRAEKLPDSSQWVVVITFVSADGAAFGQLSGRAAGQPYPRNQLAMVVDGVVEAAPTVTDAITGGAVQLSVGGATQQAATDFVRRFKP</sequence>
<evidence type="ECO:0000313" key="3">
    <source>
        <dbReference type="EMBL" id="GIH94226.1"/>
    </source>
</evidence>
<accession>A0A8J3SGP2</accession>
<keyword evidence="4" id="KW-1185">Reference proteome</keyword>
<proteinExistence type="predicted"/>
<keyword evidence="1" id="KW-0472">Membrane</keyword>
<evidence type="ECO:0000259" key="2">
    <source>
        <dbReference type="Pfam" id="PF22599"/>
    </source>
</evidence>
<keyword evidence="1" id="KW-1133">Transmembrane helix</keyword>
<reference evidence="3 4" key="1">
    <citation type="submission" date="2021-01" db="EMBL/GenBank/DDBJ databases">
        <title>Whole genome shotgun sequence of Planobispora siamensis NBRC 107568.</title>
        <authorList>
            <person name="Komaki H."/>
            <person name="Tamura T."/>
        </authorList>
    </citation>
    <scope>NUCLEOTIDE SEQUENCE [LARGE SCALE GENOMIC DNA]</scope>
    <source>
        <strain evidence="3 4">NBRC 107568</strain>
    </source>
</reference>
<keyword evidence="1" id="KW-0812">Transmembrane</keyword>
<feature type="domain" description="SecDF P1 head subdomain" evidence="2">
    <location>
        <begin position="93"/>
        <end position="172"/>
    </location>
</feature>
<dbReference type="Proteomes" id="UP000619788">
    <property type="component" value="Unassembled WGS sequence"/>
</dbReference>
<evidence type="ECO:0000256" key="1">
    <source>
        <dbReference type="SAM" id="Phobius"/>
    </source>
</evidence>
<dbReference type="Pfam" id="PF22599">
    <property type="entry name" value="SecDF_P1_head"/>
    <property type="match status" value="1"/>
</dbReference>
<gene>
    <name evidence="3" type="ORF">Psi01_48560</name>
</gene>
<comment type="caution">
    <text evidence="3">The sequence shown here is derived from an EMBL/GenBank/DDBJ whole genome shotgun (WGS) entry which is preliminary data.</text>
</comment>
<name>A0A8J3SGP2_9ACTN</name>
<protein>
    <recommendedName>
        <fullName evidence="2">SecDF P1 head subdomain domain-containing protein</fullName>
    </recommendedName>
</protein>
<organism evidence="3 4">
    <name type="scientific">Planobispora siamensis</name>
    <dbReference type="NCBI Taxonomy" id="936338"/>
    <lineage>
        <taxon>Bacteria</taxon>
        <taxon>Bacillati</taxon>
        <taxon>Actinomycetota</taxon>
        <taxon>Actinomycetes</taxon>
        <taxon>Streptosporangiales</taxon>
        <taxon>Streptosporangiaceae</taxon>
        <taxon>Planobispora</taxon>
    </lineage>
</organism>
<dbReference type="Gene3D" id="3.30.1360.200">
    <property type="match status" value="1"/>
</dbReference>